<keyword evidence="2" id="KW-1185">Reference proteome</keyword>
<gene>
    <name evidence="1" type="ORF">LYSBPC_24190</name>
</gene>
<proteinExistence type="predicted"/>
<organism evidence="1 2">
    <name type="scientific">Lysinibacillus piscis</name>
    <dbReference type="NCBI Taxonomy" id="2518931"/>
    <lineage>
        <taxon>Bacteria</taxon>
        <taxon>Bacillati</taxon>
        <taxon>Bacillota</taxon>
        <taxon>Bacilli</taxon>
        <taxon>Bacillales</taxon>
        <taxon>Bacillaceae</taxon>
        <taxon>Lysinibacillus</taxon>
    </lineage>
</organism>
<comment type="caution">
    <text evidence="1">The sequence shown here is derived from an EMBL/GenBank/DDBJ whole genome shotgun (WGS) entry which is preliminary data.</text>
</comment>
<dbReference type="EMBL" id="BRZA01000002">
    <property type="protein sequence ID" value="GLC89292.1"/>
    <property type="molecule type" value="Genomic_DNA"/>
</dbReference>
<protein>
    <submittedName>
        <fullName evidence="1">Uncharacterized protein</fullName>
    </submittedName>
</protein>
<dbReference type="RefSeq" id="WP_264989028.1">
    <property type="nucleotide sequence ID" value="NZ_BRZA01000002.1"/>
</dbReference>
<evidence type="ECO:0000313" key="2">
    <source>
        <dbReference type="Proteomes" id="UP001065593"/>
    </source>
</evidence>
<dbReference type="Proteomes" id="UP001065593">
    <property type="component" value="Unassembled WGS sequence"/>
</dbReference>
<evidence type="ECO:0000313" key="1">
    <source>
        <dbReference type="EMBL" id="GLC89292.1"/>
    </source>
</evidence>
<name>A0ABQ5NLP8_9BACI</name>
<reference evidence="1" key="1">
    <citation type="submission" date="2022-08" db="EMBL/GenBank/DDBJ databases">
        <title>Draft genome sequence of Lysinibacillus sp. strain KH24.</title>
        <authorList>
            <person name="Kanbe H."/>
            <person name="Itoh H."/>
        </authorList>
    </citation>
    <scope>NUCLEOTIDE SEQUENCE</scope>
    <source>
        <strain evidence="1">KH24</strain>
    </source>
</reference>
<sequence>MKVMAYTNAVNTVQGRHVQSKEEEFLSVAKKEQDAVTIGQEARALFDAQIQLQDAPEEIAQKIASMFKDGGKLNFVGSEEQLAIRTEQQARFDEAIEHNVLASIIPHIQTNDKLVNSLKGASQQVHDATYSTISKNFLVRNIGEMTEEQRQAMISLGLEKAQFIADNYLKGQQAKDYMEAMTTIAKFAVNGVKNDDGTVSYAIEKGPLVNAPDTYIHIDDLVKEVSPEKWQSVQAKLAVATEKQDEQAIAEAFKEYQQLAQSIYTNRSHLVQQKIKDYSDWQQNIKNTVLPKYFSQLDKTSLSHLIDDIKTTNTWLSNEFLAKDLKDFQRYLTRTQ</sequence>
<accession>A0ABQ5NLP8</accession>